<evidence type="ECO:0000313" key="1">
    <source>
        <dbReference type="EMBL" id="GLT18083.1"/>
    </source>
</evidence>
<reference evidence="2" key="1">
    <citation type="journal article" date="2019" name="Int. J. Syst. Evol. Microbiol.">
        <title>The Global Catalogue of Microorganisms (GCM) 10K type strain sequencing project: providing services to taxonomists for standard genome sequencing and annotation.</title>
        <authorList>
            <consortium name="The Broad Institute Genomics Platform"/>
            <consortium name="The Broad Institute Genome Sequencing Center for Infectious Disease"/>
            <person name="Wu L."/>
            <person name="Ma J."/>
        </authorList>
    </citation>
    <scope>NUCLEOTIDE SEQUENCE [LARGE SCALE GENOMIC DNA]</scope>
    <source>
        <strain evidence="2">NBRC 108723</strain>
    </source>
</reference>
<organism evidence="1 2">
    <name type="scientific">Vibrio zhanjiangensis</name>
    <dbReference type="NCBI Taxonomy" id="1046128"/>
    <lineage>
        <taxon>Bacteria</taxon>
        <taxon>Pseudomonadati</taxon>
        <taxon>Pseudomonadota</taxon>
        <taxon>Gammaproteobacteria</taxon>
        <taxon>Vibrionales</taxon>
        <taxon>Vibrionaceae</taxon>
        <taxon>Vibrio</taxon>
    </lineage>
</organism>
<proteinExistence type="predicted"/>
<accession>A0ABQ6EY22</accession>
<keyword evidence="2" id="KW-1185">Reference proteome</keyword>
<dbReference type="RefSeq" id="WP_284191980.1">
    <property type="nucleotide sequence ID" value="NZ_BSPW01000034.1"/>
</dbReference>
<sequence>MAFLKDAFPNFTTETVLEHMFGDTVEKSIESEQQKIDQYIGEQALKGSGMFGF</sequence>
<protein>
    <submittedName>
        <fullName evidence="1">Uncharacterized protein</fullName>
    </submittedName>
</protein>
<dbReference type="Proteomes" id="UP001157138">
    <property type="component" value="Unassembled WGS sequence"/>
</dbReference>
<name>A0ABQ6EY22_9VIBR</name>
<dbReference type="EMBL" id="BSPW01000034">
    <property type="protein sequence ID" value="GLT18083.1"/>
    <property type="molecule type" value="Genomic_DNA"/>
</dbReference>
<comment type="caution">
    <text evidence="1">The sequence shown here is derived from an EMBL/GenBank/DDBJ whole genome shotgun (WGS) entry which is preliminary data.</text>
</comment>
<gene>
    <name evidence="1" type="ORF">GCM10007938_18610</name>
</gene>
<evidence type="ECO:0000313" key="2">
    <source>
        <dbReference type="Proteomes" id="UP001157138"/>
    </source>
</evidence>